<proteinExistence type="predicted"/>
<dbReference type="SUPFAM" id="SSF109854">
    <property type="entry name" value="DinB/YfiT-like putative metalloenzymes"/>
    <property type="match status" value="1"/>
</dbReference>
<reference evidence="1 2" key="1">
    <citation type="journal article" date="2016" name="Int. J. Syst. Evol. Microbiol.">
        <title>Oceanobacillus halophilus sp. nov., a novel moderately halophilic bacterium from a hypersaline lake.</title>
        <authorList>
            <person name="Amoozegar M.A."/>
            <person name="Bagheri M."/>
            <person name="Makhdoumi A."/>
            <person name="Nikou M.M."/>
            <person name="Fazeli S.A.S."/>
            <person name="Schumann P."/>
            <person name="Sproer C."/>
            <person name="Sanchez-Porro C."/>
            <person name="Ventosa A."/>
        </authorList>
    </citation>
    <scope>NUCLEOTIDE SEQUENCE [LARGE SCALE GENOMIC DNA]</scope>
    <source>
        <strain evidence="1 2">DSM 23996</strain>
    </source>
</reference>
<evidence type="ECO:0000313" key="2">
    <source>
        <dbReference type="Proteomes" id="UP000269301"/>
    </source>
</evidence>
<dbReference type="InterPro" id="IPR034660">
    <property type="entry name" value="DinB/YfiT-like"/>
</dbReference>
<dbReference type="Pfam" id="PF07609">
    <property type="entry name" value="DUF1572"/>
    <property type="match status" value="1"/>
</dbReference>
<organism evidence="1 2">
    <name type="scientific">Oceanobacillus halophilus</name>
    <dbReference type="NCBI Taxonomy" id="930130"/>
    <lineage>
        <taxon>Bacteria</taxon>
        <taxon>Bacillati</taxon>
        <taxon>Bacillota</taxon>
        <taxon>Bacilli</taxon>
        <taxon>Bacillales</taxon>
        <taxon>Bacillaceae</taxon>
        <taxon>Oceanobacillus</taxon>
    </lineage>
</organism>
<dbReference type="AlphaFoldDB" id="A0A495A567"/>
<keyword evidence="2" id="KW-1185">Reference proteome</keyword>
<dbReference type="RefSeq" id="WP_121203775.1">
    <property type="nucleotide sequence ID" value="NZ_RBZP01000003.1"/>
</dbReference>
<dbReference type="Gene3D" id="1.20.120.450">
    <property type="entry name" value="dinb family like domain"/>
    <property type="match status" value="1"/>
</dbReference>
<accession>A0A495A567</accession>
<dbReference type="EMBL" id="RBZP01000003">
    <property type="protein sequence ID" value="RKQ34742.1"/>
    <property type="molecule type" value="Genomic_DNA"/>
</dbReference>
<dbReference type="OrthoDB" id="68731at2"/>
<dbReference type="InterPro" id="IPR011466">
    <property type="entry name" value="DUF1572"/>
</dbReference>
<gene>
    <name evidence="1" type="ORF">D8M06_07450</name>
</gene>
<evidence type="ECO:0000313" key="1">
    <source>
        <dbReference type="EMBL" id="RKQ34742.1"/>
    </source>
</evidence>
<comment type="caution">
    <text evidence="1">The sequence shown here is derived from an EMBL/GenBank/DDBJ whole genome shotgun (WGS) entry which is preliminary data.</text>
</comment>
<dbReference type="Proteomes" id="UP000269301">
    <property type="component" value="Unassembled WGS sequence"/>
</dbReference>
<name>A0A495A567_9BACI</name>
<protein>
    <submittedName>
        <fullName evidence="1">DUF1572 domain-containing protein</fullName>
    </submittedName>
</protein>
<sequence length="177" mass="20816">MKIGKEYLRVVQERFMSVKSLGDKTINQLSEEEIHWEYNEASNCVAVIVKHLNGNMQSRWTDFLSTDGEKTNRDRDSEFENTISSKQELMAIWENGWNVLFQTLEDLKEEDLLKEIYIRGERHSVMDAIERQMVHYASHIGQIVYIGKQVKGNYWKSLSIPKGKSASYLEYMKKKQE</sequence>